<gene>
    <name evidence="1" type="ORF">PL336_12610</name>
</gene>
<dbReference type="AlphaFoldDB" id="A0AAX3LM91"/>
<dbReference type="NCBIfam" id="NF038232">
    <property type="entry name" value="STM3845_fam"/>
    <property type="match status" value="1"/>
</dbReference>
<proteinExistence type="predicted"/>
<sequence length="315" mass="35647">MAESVEDLLGFVDLNELRFKWPSAFIFFCGGSSSDIPKDAVSLRHYLLRERKIEARLDGKVILAEAANQLYRDSSYTDLITYEEDIAQISRVILLIAESAGSLAELGAFSSSEQIKKKLSVLMQQKYFDAESFVRYGPIERLQKEDESRVAFFPWRVNGKGRVIKASVKDHVTEIVRFINKKIADVPETFQFGLASNKDYRDFALVLWLTGVAQAITAERLSDYAEKMGHPISRARVMNCFYCMKLAGWMDLCPYSGSTYLIRKTTVDVVDRFAFTAGSRLKDSSRWTALAQAAIKKEAGLPQPLLRTVMEMRDG</sequence>
<evidence type="ECO:0000313" key="2">
    <source>
        <dbReference type="Proteomes" id="UP001210770"/>
    </source>
</evidence>
<dbReference type="Proteomes" id="UP001210770">
    <property type="component" value="Chromosome"/>
</dbReference>
<evidence type="ECO:0000313" key="1">
    <source>
        <dbReference type="EMBL" id="WCE69637.1"/>
    </source>
</evidence>
<dbReference type="RefSeq" id="WP_271687995.1">
    <property type="nucleotide sequence ID" value="NZ_CP116423.1"/>
</dbReference>
<dbReference type="EMBL" id="CP116423">
    <property type="protein sequence ID" value="WCE69637.1"/>
    <property type="molecule type" value="Genomic_DNA"/>
</dbReference>
<protein>
    <submittedName>
        <fullName evidence="1">Retron St85 family effector protein</fullName>
    </submittedName>
</protein>
<reference evidence="1" key="1">
    <citation type="submission" date="2023-01" db="EMBL/GenBank/DDBJ databases">
        <title>Comparative genomic analysis of cold water coral derived Sulfitobacter faviae: insights into their metabolism and habitat adaptation.</title>
        <authorList>
            <person name="Guo Y."/>
            <person name="Lin S."/>
            <person name="Huang Z."/>
            <person name="Tang K."/>
            <person name="Wang X."/>
        </authorList>
    </citation>
    <scope>NUCLEOTIDE SEQUENCE</scope>
    <source>
        <strain evidence="1">SCSIO W_1865</strain>
    </source>
</reference>
<name>A0AAX3LM91_9RHOB</name>
<dbReference type="InterPro" id="IPR049725">
    <property type="entry name" value="STM3845-like"/>
</dbReference>
<organism evidence="1 2">
    <name type="scientific">Sulfitobacter faviae</name>
    <dbReference type="NCBI Taxonomy" id="1775881"/>
    <lineage>
        <taxon>Bacteria</taxon>
        <taxon>Pseudomonadati</taxon>
        <taxon>Pseudomonadota</taxon>
        <taxon>Alphaproteobacteria</taxon>
        <taxon>Rhodobacterales</taxon>
        <taxon>Roseobacteraceae</taxon>
        <taxon>Sulfitobacter</taxon>
    </lineage>
</organism>
<accession>A0AAX3LM91</accession>